<evidence type="ECO:0000256" key="7">
    <source>
        <dbReference type="RuleBase" id="RU363032"/>
    </source>
</evidence>
<dbReference type="Proteomes" id="UP000199473">
    <property type="component" value="Unassembled WGS sequence"/>
</dbReference>
<dbReference type="GO" id="GO:0005886">
    <property type="term" value="C:plasma membrane"/>
    <property type="evidence" value="ECO:0007669"/>
    <property type="project" value="UniProtKB-SubCell"/>
</dbReference>
<keyword evidence="2 7" id="KW-0813">Transport</keyword>
<feature type="transmembrane region" description="Helical" evidence="7">
    <location>
        <begin position="145"/>
        <end position="166"/>
    </location>
</feature>
<dbReference type="InterPro" id="IPR000515">
    <property type="entry name" value="MetI-like"/>
</dbReference>
<comment type="subcellular location">
    <subcellularLocation>
        <location evidence="1 7">Cell membrane</location>
        <topology evidence="1 7">Multi-pass membrane protein</topology>
    </subcellularLocation>
</comment>
<dbReference type="Gene3D" id="1.10.3720.10">
    <property type="entry name" value="MetI-like"/>
    <property type="match status" value="1"/>
</dbReference>
<dbReference type="InterPro" id="IPR035906">
    <property type="entry name" value="MetI-like_sf"/>
</dbReference>
<evidence type="ECO:0000259" key="8">
    <source>
        <dbReference type="PROSITE" id="PS50928"/>
    </source>
</evidence>
<evidence type="ECO:0000256" key="4">
    <source>
        <dbReference type="ARBA" id="ARBA00022692"/>
    </source>
</evidence>
<evidence type="ECO:0000313" key="9">
    <source>
        <dbReference type="EMBL" id="SFK22917.1"/>
    </source>
</evidence>
<evidence type="ECO:0000256" key="3">
    <source>
        <dbReference type="ARBA" id="ARBA00022475"/>
    </source>
</evidence>
<accession>A0A1I3XTD5</accession>
<organism evidence="9 10">
    <name type="scientific">Falsiroseomonas stagni DSM 19981</name>
    <dbReference type="NCBI Taxonomy" id="1123062"/>
    <lineage>
        <taxon>Bacteria</taxon>
        <taxon>Pseudomonadati</taxon>
        <taxon>Pseudomonadota</taxon>
        <taxon>Alphaproteobacteria</taxon>
        <taxon>Acetobacterales</taxon>
        <taxon>Roseomonadaceae</taxon>
        <taxon>Falsiroseomonas</taxon>
    </lineage>
</organism>
<keyword evidence="3" id="KW-1003">Cell membrane</keyword>
<dbReference type="Pfam" id="PF00528">
    <property type="entry name" value="BPD_transp_1"/>
    <property type="match status" value="1"/>
</dbReference>
<dbReference type="PROSITE" id="PS50928">
    <property type="entry name" value="ABC_TM1"/>
    <property type="match status" value="1"/>
</dbReference>
<comment type="similarity">
    <text evidence="7">Belongs to the binding-protein-dependent transport system permease family.</text>
</comment>
<gene>
    <name evidence="9" type="ORF">SAMN02745775_101644</name>
</gene>
<reference evidence="9 10" key="1">
    <citation type="submission" date="2016-10" db="EMBL/GenBank/DDBJ databases">
        <authorList>
            <person name="de Groot N.N."/>
        </authorList>
    </citation>
    <scope>NUCLEOTIDE SEQUENCE [LARGE SCALE GENOMIC DNA]</scope>
    <source>
        <strain evidence="9 10">DSM 19981</strain>
    </source>
</reference>
<protein>
    <submittedName>
        <fullName evidence="9">NitT/TauT family transport system permease protein</fullName>
    </submittedName>
</protein>
<evidence type="ECO:0000256" key="6">
    <source>
        <dbReference type="ARBA" id="ARBA00023136"/>
    </source>
</evidence>
<dbReference type="EMBL" id="FOSQ01000001">
    <property type="protein sequence ID" value="SFK22917.1"/>
    <property type="molecule type" value="Genomic_DNA"/>
</dbReference>
<evidence type="ECO:0000313" key="10">
    <source>
        <dbReference type="Proteomes" id="UP000199473"/>
    </source>
</evidence>
<dbReference type="PANTHER" id="PTHR30151:SF0">
    <property type="entry name" value="ABC TRANSPORTER PERMEASE PROTEIN MJ0413-RELATED"/>
    <property type="match status" value="1"/>
</dbReference>
<dbReference type="RefSeq" id="WP_092955373.1">
    <property type="nucleotide sequence ID" value="NZ_FOSQ01000001.1"/>
</dbReference>
<evidence type="ECO:0000256" key="2">
    <source>
        <dbReference type="ARBA" id="ARBA00022448"/>
    </source>
</evidence>
<dbReference type="AlphaFoldDB" id="A0A1I3XTD5"/>
<feature type="domain" description="ABC transmembrane type-1" evidence="8">
    <location>
        <begin position="80"/>
        <end position="258"/>
    </location>
</feature>
<dbReference type="STRING" id="1123062.SAMN02745775_101644"/>
<keyword evidence="5 7" id="KW-1133">Transmembrane helix</keyword>
<dbReference type="GO" id="GO:0055085">
    <property type="term" value="P:transmembrane transport"/>
    <property type="evidence" value="ECO:0007669"/>
    <property type="project" value="InterPro"/>
</dbReference>
<dbReference type="CDD" id="cd06261">
    <property type="entry name" value="TM_PBP2"/>
    <property type="match status" value="1"/>
</dbReference>
<dbReference type="PANTHER" id="PTHR30151">
    <property type="entry name" value="ALKANE SULFONATE ABC TRANSPORTER-RELATED, MEMBRANE SUBUNIT"/>
    <property type="match status" value="1"/>
</dbReference>
<proteinExistence type="inferred from homology"/>
<dbReference type="OrthoDB" id="9786495at2"/>
<name>A0A1I3XTD5_9PROT</name>
<keyword evidence="10" id="KW-1185">Reference proteome</keyword>
<keyword evidence="4 7" id="KW-0812">Transmembrane</keyword>
<evidence type="ECO:0000256" key="1">
    <source>
        <dbReference type="ARBA" id="ARBA00004651"/>
    </source>
</evidence>
<dbReference type="SUPFAM" id="SSF161098">
    <property type="entry name" value="MetI-like"/>
    <property type="match status" value="1"/>
</dbReference>
<feature type="transmembrane region" description="Helical" evidence="7">
    <location>
        <begin position="27"/>
        <end position="45"/>
    </location>
</feature>
<feature type="transmembrane region" description="Helical" evidence="7">
    <location>
        <begin position="240"/>
        <end position="263"/>
    </location>
</feature>
<keyword evidence="6 7" id="KW-0472">Membrane</keyword>
<feature type="transmembrane region" description="Helical" evidence="7">
    <location>
        <begin position="91"/>
        <end position="112"/>
    </location>
</feature>
<evidence type="ECO:0000256" key="5">
    <source>
        <dbReference type="ARBA" id="ARBA00022989"/>
    </source>
</evidence>
<feature type="transmembrane region" description="Helical" evidence="7">
    <location>
        <begin position="118"/>
        <end position="138"/>
    </location>
</feature>
<sequence length="275" mass="28631">MSAAAETAPAAVAAPRPARLRGRHRRALAAVLVPLGFALSVLAVWEAVVRIAALPPFILPAPSNFLAVLIARHEPILMMAAQTARSTLTGFAIGVSVGVVLGCVIGSSRVIYRMVYPALIGFHTIPSVALIPLFVIWFGAGPHIAVITAVVVCFFPVTVIMATAIATSAPELDDVLRSLGATRGDVMLKVALPRALPQFFGSLKLAITGAFIGTIVAETIAANSGIGYVMVVATNSMDGALAFAALSVLAAMGVTLYAASLFLERRLTGWAYRGR</sequence>